<feature type="transmembrane region" description="Helical" evidence="6">
    <location>
        <begin position="268"/>
        <end position="292"/>
    </location>
</feature>
<dbReference type="Proteomes" id="UP000677913">
    <property type="component" value="Unassembled WGS sequence"/>
</dbReference>
<dbReference type="Gene3D" id="1.20.1250.20">
    <property type="entry name" value="MFS general substrate transporter like domains"/>
    <property type="match status" value="1"/>
</dbReference>
<evidence type="ECO:0000256" key="1">
    <source>
        <dbReference type="ARBA" id="ARBA00004651"/>
    </source>
</evidence>
<feature type="transmembrane region" description="Helical" evidence="6">
    <location>
        <begin position="370"/>
        <end position="395"/>
    </location>
</feature>
<keyword evidence="4 6" id="KW-1133">Transmembrane helix</keyword>
<evidence type="ECO:0000256" key="4">
    <source>
        <dbReference type="ARBA" id="ARBA00022989"/>
    </source>
</evidence>
<gene>
    <name evidence="8" type="ORF">KGA66_22610</name>
</gene>
<feature type="transmembrane region" description="Helical" evidence="6">
    <location>
        <begin position="209"/>
        <end position="227"/>
    </location>
</feature>
<feature type="transmembrane region" description="Helical" evidence="6">
    <location>
        <begin position="340"/>
        <end position="358"/>
    </location>
</feature>
<dbReference type="AlphaFoldDB" id="A0A8J8BES0"/>
<proteinExistence type="predicted"/>
<dbReference type="GO" id="GO:0005886">
    <property type="term" value="C:plasma membrane"/>
    <property type="evidence" value="ECO:0007669"/>
    <property type="project" value="UniProtKB-SubCell"/>
</dbReference>
<sequence>MTPTTAPGALPAPSRRALTGTLIAGCVAVLVAQLGLVLPAAINGLMQQTLHTTGSQLTWITAAFMLPTAILELTFGVVGDLFGRKRILLGGAAFMVAGGALSSTAHTVHVLWAGQALAGIGAAALFPTSLAMVAAFTPTARSRARGLALWTASLSAGAVASPVISGWAGEHGSFRTPFGILAVLALVSGLISLWLAADSSSPRGRALDWPGQISIALSLFALLYAVIQGTADGFGSADVVTGFVIAAALFAAFLRIESRAASPMLHLNLFRVPAFSAAAVVALVGMMGFLGFAYTLSIRLGAIQHQSPLRSAIPFVVMHGITPVFGIGLAALLRRISPRILLVVGFAAMAAGQFWLAALPITDTSLTTLLGVLILVGVGFGLAVGGLTAAAVNVVPLRLAGMASATTSLMREAGQTLGPAIISAVALGQSAAVLGGRLASAGLPPAALGAANAVAKEGGPLAVASVPFGPAEPKILPVVQSALAHGFGIGLVVCGCASLVSLLVAGFFIRMRGGALETGDGAVQHESDAANPVAAAG</sequence>
<dbReference type="RefSeq" id="WP_211470351.1">
    <property type="nucleotide sequence ID" value="NZ_JAGSXH010000105.1"/>
</dbReference>
<name>A0A8J8BES0_9ACTN</name>
<feature type="transmembrane region" description="Helical" evidence="6">
    <location>
        <begin position="174"/>
        <end position="197"/>
    </location>
</feature>
<keyword evidence="9" id="KW-1185">Reference proteome</keyword>
<dbReference type="PROSITE" id="PS50850">
    <property type="entry name" value="MFS"/>
    <property type="match status" value="1"/>
</dbReference>
<dbReference type="Pfam" id="PF07690">
    <property type="entry name" value="MFS_1"/>
    <property type="match status" value="1"/>
</dbReference>
<feature type="transmembrane region" description="Helical" evidence="6">
    <location>
        <begin position="487"/>
        <end position="509"/>
    </location>
</feature>
<evidence type="ECO:0000256" key="2">
    <source>
        <dbReference type="ARBA" id="ARBA00022448"/>
    </source>
</evidence>
<dbReference type="InterPro" id="IPR036259">
    <property type="entry name" value="MFS_trans_sf"/>
</dbReference>
<protein>
    <submittedName>
        <fullName evidence="8">MFS transporter</fullName>
    </submittedName>
</protein>
<dbReference type="InterPro" id="IPR020846">
    <property type="entry name" value="MFS_dom"/>
</dbReference>
<dbReference type="GO" id="GO:0022857">
    <property type="term" value="F:transmembrane transporter activity"/>
    <property type="evidence" value="ECO:0007669"/>
    <property type="project" value="InterPro"/>
</dbReference>
<accession>A0A8J8BES0</accession>
<comment type="subcellular location">
    <subcellularLocation>
        <location evidence="1">Cell membrane</location>
        <topology evidence="1">Multi-pass membrane protein</topology>
    </subcellularLocation>
</comment>
<organism evidence="8 9">
    <name type="scientific">Actinocrinis puniceicyclus</name>
    <dbReference type="NCBI Taxonomy" id="977794"/>
    <lineage>
        <taxon>Bacteria</taxon>
        <taxon>Bacillati</taxon>
        <taxon>Actinomycetota</taxon>
        <taxon>Actinomycetes</taxon>
        <taxon>Catenulisporales</taxon>
        <taxon>Actinospicaceae</taxon>
        <taxon>Actinocrinis</taxon>
    </lineage>
</organism>
<dbReference type="PANTHER" id="PTHR42718:SF9">
    <property type="entry name" value="MAJOR FACILITATOR SUPERFAMILY MULTIDRUG TRANSPORTER MFSC"/>
    <property type="match status" value="1"/>
</dbReference>
<dbReference type="EMBL" id="JAGSXH010000105">
    <property type="protein sequence ID" value="MBS2965860.1"/>
    <property type="molecule type" value="Genomic_DNA"/>
</dbReference>
<evidence type="ECO:0000259" key="7">
    <source>
        <dbReference type="PROSITE" id="PS50850"/>
    </source>
</evidence>
<feature type="domain" description="Major facilitator superfamily (MFS) profile" evidence="7">
    <location>
        <begin position="21"/>
        <end position="513"/>
    </location>
</feature>
<keyword evidence="3 6" id="KW-0812">Transmembrane</keyword>
<feature type="transmembrane region" description="Helical" evidence="6">
    <location>
        <begin position="57"/>
        <end position="75"/>
    </location>
</feature>
<dbReference type="SUPFAM" id="SSF103473">
    <property type="entry name" value="MFS general substrate transporter"/>
    <property type="match status" value="1"/>
</dbReference>
<dbReference type="PANTHER" id="PTHR42718">
    <property type="entry name" value="MAJOR FACILITATOR SUPERFAMILY MULTIDRUG TRANSPORTER MFSC"/>
    <property type="match status" value="1"/>
</dbReference>
<evidence type="ECO:0000256" key="5">
    <source>
        <dbReference type="ARBA" id="ARBA00023136"/>
    </source>
</evidence>
<evidence type="ECO:0000256" key="6">
    <source>
        <dbReference type="SAM" id="Phobius"/>
    </source>
</evidence>
<evidence type="ECO:0000256" key="3">
    <source>
        <dbReference type="ARBA" id="ARBA00022692"/>
    </source>
</evidence>
<feature type="transmembrane region" description="Helical" evidence="6">
    <location>
        <begin position="87"/>
        <end position="106"/>
    </location>
</feature>
<feature type="transmembrane region" description="Helical" evidence="6">
    <location>
        <begin position="239"/>
        <end position="256"/>
    </location>
</feature>
<feature type="transmembrane region" description="Helical" evidence="6">
    <location>
        <begin position="416"/>
        <end position="435"/>
    </location>
</feature>
<reference evidence="8" key="1">
    <citation type="submission" date="2021-04" db="EMBL/GenBank/DDBJ databases">
        <title>Genome based classification of Actinospica acidithermotolerans sp. nov., an actinobacterium isolated from an Indonesian hot spring.</title>
        <authorList>
            <person name="Kusuma A.B."/>
            <person name="Putra K.E."/>
            <person name="Nafisah S."/>
            <person name="Loh J."/>
            <person name="Nouioui I."/>
            <person name="Goodfellow M."/>
        </authorList>
    </citation>
    <scope>NUCLEOTIDE SEQUENCE</scope>
    <source>
        <strain evidence="8">DSM 45618</strain>
    </source>
</reference>
<keyword evidence="2" id="KW-0813">Transport</keyword>
<keyword evidence="5 6" id="KW-0472">Membrane</keyword>
<feature type="transmembrane region" description="Helical" evidence="6">
    <location>
        <begin position="112"/>
        <end position="135"/>
    </location>
</feature>
<feature type="transmembrane region" description="Helical" evidence="6">
    <location>
        <begin position="147"/>
        <end position="168"/>
    </location>
</feature>
<comment type="caution">
    <text evidence="8">The sequence shown here is derived from an EMBL/GenBank/DDBJ whole genome shotgun (WGS) entry which is preliminary data.</text>
</comment>
<dbReference type="InterPro" id="IPR011701">
    <property type="entry name" value="MFS"/>
</dbReference>
<evidence type="ECO:0000313" key="8">
    <source>
        <dbReference type="EMBL" id="MBS2965860.1"/>
    </source>
</evidence>
<feature type="transmembrane region" description="Helical" evidence="6">
    <location>
        <begin position="312"/>
        <end position="333"/>
    </location>
</feature>
<evidence type="ECO:0000313" key="9">
    <source>
        <dbReference type="Proteomes" id="UP000677913"/>
    </source>
</evidence>
<feature type="transmembrane region" description="Helical" evidence="6">
    <location>
        <begin position="21"/>
        <end position="42"/>
    </location>
</feature>